<keyword evidence="4" id="KW-0808">Transferase</keyword>
<evidence type="ECO:0000256" key="5">
    <source>
        <dbReference type="ARBA" id="ARBA00022695"/>
    </source>
</evidence>
<evidence type="ECO:0000313" key="12">
    <source>
        <dbReference type="EMBL" id="AWD92377.1"/>
    </source>
</evidence>
<protein>
    <recommendedName>
        <fullName evidence="3">DNA polymerase</fullName>
        <ecNumber evidence="2">2.7.7.7</ecNumber>
    </recommendedName>
</protein>
<dbReference type="GO" id="GO:0039693">
    <property type="term" value="P:viral DNA genome replication"/>
    <property type="evidence" value="ECO:0007669"/>
    <property type="project" value="UniProtKB-KW"/>
</dbReference>
<dbReference type="Gene3D" id="3.30.70.370">
    <property type="match status" value="2"/>
</dbReference>
<dbReference type="SUPFAM" id="SSF56672">
    <property type="entry name" value="DNA/RNA polymerases"/>
    <property type="match status" value="1"/>
</dbReference>
<dbReference type="Gene3D" id="3.30.420.10">
    <property type="entry name" value="Ribonuclease H-like superfamily/Ribonuclease H"/>
    <property type="match status" value="1"/>
</dbReference>
<keyword evidence="6" id="KW-0235">DNA replication</keyword>
<dbReference type="InterPro" id="IPR002298">
    <property type="entry name" value="DNA_polymerase_A"/>
</dbReference>
<dbReference type="EC" id="2.7.7.7" evidence="2"/>
<dbReference type="InterPro" id="IPR001098">
    <property type="entry name" value="DNA-dir_DNA_pol_A_palm_dom"/>
</dbReference>
<dbReference type="InterPro" id="IPR019760">
    <property type="entry name" value="DNA-dir_DNA_pol_A_CS"/>
</dbReference>
<dbReference type="SMART" id="SM00482">
    <property type="entry name" value="POLAc"/>
    <property type="match status" value="1"/>
</dbReference>
<sequence length="717" mass="80967">MKVLDIETNGLLSKGPDMEFHCAWWKDPHSGAKRGYRPHEFEDFIKFVERLSDAEEIQVWHNGINFDIPALDILCQKYLGRPLKLKRYTLVDTLVLSRLLHSNLKDTDAGLLKSGRLPGSSYGSHSLESWGYRLGEMKGEYKATFKKSVEAQGEAYVPGMEWTHFNEDMFDYNEQDVEVGSAVILKFLGNDFYFPTKKEPQGESEAARFWDAGLPCVTLEHKAQWVLQKMVRDGLPMNIKKAEELYTTLCAARSEILQELVQFFGSWYQPKGGTEMFCHPKTGKPLPRYARVKTAGNGGIFKKPKNKAQREGTEPCELDTRLYVEGCQYTPIEHVTFNPASRDHIAKKLKEIGWEPVEFTDGGAPKVDDETLEGVHFDDPIAEKSVRLIQRYLMLQKRIGQVAEGDNGWLRMVGPDGRMHGNINPNGAGTGRATHSYPNMAQVPAGRAPFGKECREIFGAEWNPEGSWVHVGCDASGLELRCLAHFMAKYDGGEYGEIILNGDIHWRNCVGAGLHADVPRDKHNEAHEAARDNAKTFIYGFLYGAGAAKLGQIIRGGKKEGKALLDKFMAAVPAIAQLREGLKATLIKSEQWTQSGLKTVWKRKWVRGIDGRMIHVRSAHSALNFLLQGAGAILCKHWVVLVSEMMEARGYKCGWDGDYVLMGWIHDEQQFAARNHEIAEDLVKVCQEAMREVGRIYEWRMPLDTEGKIGRNWYECH</sequence>
<dbReference type="GO" id="GO:0006302">
    <property type="term" value="P:double-strand break repair"/>
    <property type="evidence" value="ECO:0007669"/>
    <property type="project" value="TreeGrafter"/>
</dbReference>
<evidence type="ECO:0000256" key="7">
    <source>
        <dbReference type="ARBA" id="ARBA00022932"/>
    </source>
</evidence>
<comment type="similarity">
    <text evidence="1">Belongs to the DNA polymerase type-A family.</text>
</comment>
<dbReference type="Pfam" id="PF00476">
    <property type="entry name" value="DNA_pol_A"/>
    <property type="match status" value="1"/>
</dbReference>
<evidence type="ECO:0000256" key="6">
    <source>
        <dbReference type="ARBA" id="ARBA00022705"/>
    </source>
</evidence>
<evidence type="ECO:0000313" key="13">
    <source>
        <dbReference type="Proteomes" id="UP000246267"/>
    </source>
</evidence>
<keyword evidence="9" id="KW-0238">DNA-binding</keyword>
<evidence type="ECO:0000256" key="2">
    <source>
        <dbReference type="ARBA" id="ARBA00012417"/>
    </source>
</evidence>
<reference evidence="12 13" key="1">
    <citation type="journal article" name="Viruses">
        <title>Unlocking the Potential of 46 New Bacteriophages for Biocontrol of Dickeya Solani.</title>
        <authorList>
            <person name="Carstens A.B."/>
            <person name="Djurhuus A.M."/>
            <person name="Kot W."/>
            <person name="Jacobs-Sera D."/>
            <person name="Hatfull G.F."/>
            <person name="Hansen L.H."/>
        </authorList>
    </citation>
    <scope>NUCLEOTIDE SEQUENCE [LARGE SCALE GENOMIC DNA]</scope>
</reference>
<dbReference type="PANTHER" id="PTHR10133">
    <property type="entry name" value="DNA POLYMERASE I"/>
    <property type="match status" value="1"/>
</dbReference>
<feature type="domain" description="DNA-directed DNA polymerase family A palm" evidence="11">
    <location>
        <begin position="451"/>
        <end position="677"/>
    </location>
</feature>
<evidence type="ECO:0000256" key="10">
    <source>
        <dbReference type="ARBA" id="ARBA00049244"/>
    </source>
</evidence>
<evidence type="ECO:0000256" key="4">
    <source>
        <dbReference type="ARBA" id="ARBA00022679"/>
    </source>
</evidence>
<dbReference type="SUPFAM" id="SSF53098">
    <property type="entry name" value="Ribonuclease H-like"/>
    <property type="match status" value="1"/>
</dbReference>
<dbReference type="GO" id="GO:0003887">
    <property type="term" value="F:DNA-directed DNA polymerase activity"/>
    <property type="evidence" value="ECO:0007669"/>
    <property type="project" value="UniProtKB-KW"/>
</dbReference>
<dbReference type="PANTHER" id="PTHR10133:SF27">
    <property type="entry name" value="DNA POLYMERASE NU"/>
    <property type="match status" value="1"/>
</dbReference>
<keyword evidence="8" id="KW-1194">Viral DNA replication</keyword>
<dbReference type="KEGG" id="vg:54991454"/>
<dbReference type="RefSeq" id="YP_009800948.1">
    <property type="nucleotide sequence ID" value="NC_047961.1"/>
</dbReference>
<dbReference type="Gene3D" id="1.20.1060.10">
    <property type="entry name" value="Taq DNA Polymerase, Chain T, domain 4"/>
    <property type="match status" value="1"/>
</dbReference>
<dbReference type="GO" id="GO:0003677">
    <property type="term" value="F:DNA binding"/>
    <property type="evidence" value="ECO:0007669"/>
    <property type="project" value="UniProtKB-KW"/>
</dbReference>
<accession>A0A2S1GSK5</accession>
<evidence type="ECO:0000259" key="11">
    <source>
        <dbReference type="SMART" id="SM00482"/>
    </source>
</evidence>
<dbReference type="Proteomes" id="UP000246267">
    <property type="component" value="Segment"/>
</dbReference>
<evidence type="ECO:0000256" key="3">
    <source>
        <dbReference type="ARBA" id="ARBA00015749"/>
    </source>
</evidence>
<evidence type="ECO:0000256" key="1">
    <source>
        <dbReference type="ARBA" id="ARBA00007705"/>
    </source>
</evidence>
<dbReference type="EMBL" id="MH059632">
    <property type="protein sequence ID" value="AWD92377.1"/>
    <property type="molecule type" value="Genomic_DNA"/>
</dbReference>
<organism evidence="12 13">
    <name type="scientific">Dickeya phage Dagda</name>
    <dbReference type="NCBI Taxonomy" id="2163630"/>
    <lineage>
        <taxon>Viruses</taxon>
        <taxon>Duplodnaviria</taxon>
        <taxon>Heunggongvirae</taxon>
        <taxon>Uroviricota</taxon>
        <taxon>Caudoviricetes</taxon>
        <taxon>Autographivirales</taxon>
        <taxon>Autotranscriptaviridae</taxon>
        <taxon>Studiervirinae</taxon>
        <taxon>Aarhusvirus</taxon>
        <taxon>Aarhusvirus dagda</taxon>
    </lineage>
</organism>
<dbReference type="InterPro" id="IPR012337">
    <property type="entry name" value="RNaseH-like_sf"/>
</dbReference>
<dbReference type="PRINTS" id="PR00868">
    <property type="entry name" value="DNAPOLI"/>
</dbReference>
<dbReference type="PROSITE" id="PS00447">
    <property type="entry name" value="DNA_POLYMERASE_A"/>
    <property type="match status" value="1"/>
</dbReference>
<comment type="catalytic activity">
    <reaction evidence="10">
        <text>DNA(n) + a 2'-deoxyribonucleoside 5'-triphosphate = DNA(n+1) + diphosphate</text>
        <dbReference type="Rhea" id="RHEA:22508"/>
        <dbReference type="Rhea" id="RHEA-COMP:17339"/>
        <dbReference type="Rhea" id="RHEA-COMP:17340"/>
        <dbReference type="ChEBI" id="CHEBI:33019"/>
        <dbReference type="ChEBI" id="CHEBI:61560"/>
        <dbReference type="ChEBI" id="CHEBI:173112"/>
        <dbReference type="EC" id="2.7.7.7"/>
    </reaction>
</comment>
<keyword evidence="5" id="KW-0548">Nucleotidyltransferase</keyword>
<dbReference type="GO" id="GO:0006261">
    <property type="term" value="P:DNA-templated DNA replication"/>
    <property type="evidence" value="ECO:0007669"/>
    <property type="project" value="InterPro"/>
</dbReference>
<dbReference type="InterPro" id="IPR036397">
    <property type="entry name" value="RNaseH_sf"/>
</dbReference>
<dbReference type="InterPro" id="IPR043502">
    <property type="entry name" value="DNA/RNA_pol_sf"/>
</dbReference>
<evidence type="ECO:0000256" key="9">
    <source>
        <dbReference type="ARBA" id="ARBA00023125"/>
    </source>
</evidence>
<keyword evidence="13" id="KW-1185">Reference proteome</keyword>
<keyword evidence="7" id="KW-0239">DNA-directed DNA polymerase</keyword>
<dbReference type="GeneID" id="54991454"/>
<proteinExistence type="inferred from homology"/>
<evidence type="ECO:0000256" key="8">
    <source>
        <dbReference type="ARBA" id="ARBA00023109"/>
    </source>
</evidence>
<name>A0A2S1GSK5_9CAUD</name>